<evidence type="ECO:0000256" key="1">
    <source>
        <dbReference type="SAM" id="SignalP"/>
    </source>
</evidence>
<reference evidence="2 3" key="1">
    <citation type="submission" date="2016-03" db="EMBL/GenBank/DDBJ databases">
        <title>Draft genome sequence of the Fonsecaea monophora CBS 269.37.</title>
        <authorList>
            <person name="Bombassaro A."/>
            <person name="Vinicius W.A."/>
            <person name="De Hoog S."/>
            <person name="Sun J."/>
            <person name="Souza E.M."/>
            <person name="Raittz R.T."/>
            <person name="Costa F."/>
            <person name="Leao A.C."/>
            <person name="Tadra-Sfeir M.Z."/>
            <person name="Baura V."/>
            <person name="Balsanelli E."/>
            <person name="Pedrosa F.O."/>
            <person name="Moreno L.F."/>
            <person name="Steffens M.B."/>
            <person name="Xi L."/>
            <person name="Bocca A.L."/>
            <person name="Felipe M.S."/>
            <person name="Teixeira M."/>
            <person name="Telles Filho F.Q."/>
            <person name="Azevedo C.M."/>
            <person name="Gomes R."/>
            <person name="Vicente V.A."/>
        </authorList>
    </citation>
    <scope>NUCLEOTIDE SEQUENCE [LARGE SCALE GENOMIC DNA]</scope>
    <source>
        <strain evidence="2 3">CBS 269.37</strain>
    </source>
</reference>
<dbReference type="RefSeq" id="XP_022512796.1">
    <property type="nucleotide sequence ID" value="XM_022654892.1"/>
</dbReference>
<dbReference type="InterPro" id="IPR027417">
    <property type="entry name" value="P-loop_NTPase"/>
</dbReference>
<gene>
    <name evidence="2" type="ORF">AYO21_04921</name>
</gene>
<dbReference type="AlphaFoldDB" id="A0A177F9C7"/>
<protein>
    <recommendedName>
        <fullName evidence="4">Fungal N-terminal domain-containing protein</fullName>
    </recommendedName>
</protein>
<evidence type="ECO:0000313" key="3">
    <source>
        <dbReference type="Proteomes" id="UP000077002"/>
    </source>
</evidence>
<sequence>MKALVAFGLACNVIQVVDASRKVYEIFTQFRKLGTTARVDELRHSTQHLLKCHNSLQDSLSSASKFPLLESGVDLAELSRSCIEAAKDLEDELQKITVKPDHVEALKRKLDECARVLDSTILVHLRMIIHWCVLMNYSSQNLGTLAAQQTNVLDQLNDWQRKIYSEIVAGNTRVDSLIKTTAEDVKAYTMLEHNITRRHIDRKFDHFVDARTDQANYESFMESLYFLEINQRQDTIEDAHSKTFEWVFDGTAHTKCLWDNFMLWTKDDNPIYWILGKARLGKSTLMNFVVQDERTREAFTQESSWASTFYNLANAQGNGCYYLDLNLVDYVAEDLTTFTYCLDLKAAAANSPVGLDDHFEAIQDTIGVFRDRQKTKICISSRPSASLDSLYKYCPQLKLQDLTKSDITRYVEDKLTRTLSSDSYRWLATPASTEMHELITEALLRAEGVFLWVRLTVESLVRGIRKDDDWQILVRRLQQMPQGIFNLYGLMWKRMNDADHPFYAMEAAAYLQYVLHYPNCSLIEMTIARDESLQKSDVSLEADLLRKAGSVADRSFLVVFEPPNAWRTVALDPSGNTVQDKIMRHFWDDGLMGNGDAPNLLQVQDEVNVKFYSHGIDALRAGGFSDEDIKELGIP</sequence>
<feature type="signal peptide" evidence="1">
    <location>
        <begin position="1"/>
        <end position="19"/>
    </location>
</feature>
<dbReference type="OrthoDB" id="4158029at2759"/>
<feature type="chain" id="PRO_5008060997" description="Fungal N-terminal domain-containing protein" evidence="1">
    <location>
        <begin position="20"/>
        <end position="635"/>
    </location>
</feature>
<name>A0A177F9C7_9EURO</name>
<keyword evidence="3" id="KW-1185">Reference proteome</keyword>
<accession>A0A177F9C7</accession>
<evidence type="ECO:0008006" key="4">
    <source>
        <dbReference type="Google" id="ProtNLM"/>
    </source>
</evidence>
<comment type="caution">
    <text evidence="2">The sequence shown here is derived from an EMBL/GenBank/DDBJ whole genome shotgun (WGS) entry which is preliminary data.</text>
</comment>
<dbReference type="GeneID" id="34600089"/>
<dbReference type="EMBL" id="LVKK01000029">
    <property type="protein sequence ID" value="OAG40844.1"/>
    <property type="molecule type" value="Genomic_DNA"/>
</dbReference>
<dbReference type="SUPFAM" id="SSF52540">
    <property type="entry name" value="P-loop containing nucleoside triphosphate hydrolases"/>
    <property type="match status" value="1"/>
</dbReference>
<dbReference type="PANTHER" id="PTHR10039">
    <property type="entry name" value="AMELOGENIN"/>
    <property type="match status" value="1"/>
</dbReference>
<evidence type="ECO:0000313" key="2">
    <source>
        <dbReference type="EMBL" id="OAG40844.1"/>
    </source>
</evidence>
<proteinExistence type="predicted"/>
<organism evidence="2 3">
    <name type="scientific">Fonsecaea monophora</name>
    <dbReference type="NCBI Taxonomy" id="254056"/>
    <lineage>
        <taxon>Eukaryota</taxon>
        <taxon>Fungi</taxon>
        <taxon>Dikarya</taxon>
        <taxon>Ascomycota</taxon>
        <taxon>Pezizomycotina</taxon>
        <taxon>Eurotiomycetes</taxon>
        <taxon>Chaetothyriomycetidae</taxon>
        <taxon>Chaetothyriales</taxon>
        <taxon>Herpotrichiellaceae</taxon>
        <taxon>Fonsecaea</taxon>
    </lineage>
</organism>
<keyword evidence="1" id="KW-0732">Signal</keyword>
<dbReference type="PANTHER" id="PTHR10039:SF5">
    <property type="entry name" value="NACHT DOMAIN-CONTAINING PROTEIN"/>
    <property type="match status" value="1"/>
</dbReference>
<dbReference type="Proteomes" id="UP000077002">
    <property type="component" value="Unassembled WGS sequence"/>
</dbReference>